<keyword evidence="6" id="KW-1185">Reference proteome</keyword>
<dbReference type="PANTHER" id="PTHR43776:SF7">
    <property type="entry name" value="D,D-DIPEPTIDE TRANSPORT ATP-BINDING PROTEIN DDPF-RELATED"/>
    <property type="match status" value="1"/>
</dbReference>
<proteinExistence type="inferred from homology"/>
<evidence type="ECO:0000313" key="6">
    <source>
        <dbReference type="Proteomes" id="UP000288086"/>
    </source>
</evidence>
<keyword evidence="2" id="KW-0813">Transport</keyword>
<evidence type="ECO:0000256" key="4">
    <source>
        <dbReference type="ARBA" id="ARBA00022840"/>
    </source>
</evidence>
<sequence>HDIRAVSFLTDRTGVMYKGRIVEAGKTGRLLVAPQHEYTRELIAALNRMVDKEHPFPPV</sequence>
<gene>
    <name evidence="5" type="ORF">VT98_11216</name>
</gene>
<comment type="similarity">
    <text evidence="1">Belongs to the ABC transporter superfamily.</text>
</comment>
<feature type="non-terminal residue" evidence="5">
    <location>
        <position position="1"/>
    </location>
</feature>
<organism evidence="5 6">
    <name type="scientific">Candidatus Electrothrix communis</name>
    <dbReference type="NCBI Taxonomy" id="1859133"/>
    <lineage>
        <taxon>Bacteria</taxon>
        <taxon>Pseudomonadati</taxon>
        <taxon>Thermodesulfobacteriota</taxon>
        <taxon>Desulfobulbia</taxon>
        <taxon>Desulfobulbales</taxon>
        <taxon>Desulfobulbaceae</taxon>
        <taxon>Candidatus Electrothrix</taxon>
    </lineage>
</organism>
<dbReference type="Gene3D" id="3.40.50.300">
    <property type="entry name" value="P-loop containing nucleotide triphosphate hydrolases"/>
    <property type="match status" value="1"/>
</dbReference>
<evidence type="ECO:0000313" key="5">
    <source>
        <dbReference type="EMBL" id="RWX48683.1"/>
    </source>
</evidence>
<dbReference type="EMBL" id="MTKP01000121">
    <property type="protein sequence ID" value="RWX48683.1"/>
    <property type="molecule type" value="Genomic_DNA"/>
</dbReference>
<comment type="caution">
    <text evidence="5">The sequence shown here is derived from an EMBL/GenBank/DDBJ whole genome shotgun (WGS) entry which is preliminary data.</text>
</comment>
<evidence type="ECO:0000256" key="3">
    <source>
        <dbReference type="ARBA" id="ARBA00022741"/>
    </source>
</evidence>
<dbReference type="PANTHER" id="PTHR43776">
    <property type="entry name" value="TRANSPORT ATP-BINDING PROTEIN"/>
    <property type="match status" value="1"/>
</dbReference>
<keyword evidence="3" id="KW-0547">Nucleotide-binding</keyword>
<dbReference type="InterPro" id="IPR050319">
    <property type="entry name" value="ABC_transp_ATP-bind"/>
</dbReference>
<dbReference type="GO" id="GO:0005524">
    <property type="term" value="F:ATP binding"/>
    <property type="evidence" value="ECO:0007669"/>
    <property type="project" value="UniProtKB-KW"/>
</dbReference>
<dbReference type="SUPFAM" id="SSF52540">
    <property type="entry name" value="P-loop containing nucleoside triphosphate hydrolases"/>
    <property type="match status" value="1"/>
</dbReference>
<evidence type="ECO:0000256" key="2">
    <source>
        <dbReference type="ARBA" id="ARBA00022448"/>
    </source>
</evidence>
<reference evidence="5 6" key="1">
    <citation type="submission" date="2017-01" db="EMBL/GenBank/DDBJ databases">
        <title>The cable genome- insights into the physiology and evolution of filamentous bacteria capable of sulfide oxidation via long distance electron transfer.</title>
        <authorList>
            <person name="Schreiber L."/>
            <person name="Bjerg J.T."/>
            <person name="Boggild A."/>
            <person name="Van De Vossenberg J."/>
            <person name="Meysman F."/>
            <person name="Nielsen L.P."/>
            <person name="Schramm A."/>
            <person name="Kjeldsen K.U."/>
        </authorList>
    </citation>
    <scope>NUCLEOTIDE SEQUENCE [LARGE SCALE GENOMIC DNA]</scope>
    <source>
        <strain evidence="5">A1</strain>
    </source>
</reference>
<protein>
    <submittedName>
        <fullName evidence="5">Oligopeptide/dipeptide transporter, C-terminal region</fullName>
    </submittedName>
</protein>
<dbReference type="AlphaFoldDB" id="A0A444J6K3"/>
<dbReference type="Proteomes" id="UP000288086">
    <property type="component" value="Unassembled WGS sequence"/>
</dbReference>
<accession>A0A444J6K3</accession>
<evidence type="ECO:0000256" key="1">
    <source>
        <dbReference type="ARBA" id="ARBA00005417"/>
    </source>
</evidence>
<name>A0A444J6K3_9BACT</name>
<dbReference type="InterPro" id="IPR027417">
    <property type="entry name" value="P-loop_NTPase"/>
</dbReference>
<keyword evidence="4" id="KW-0067">ATP-binding</keyword>